<evidence type="ECO:0000256" key="1">
    <source>
        <dbReference type="SAM" id="SignalP"/>
    </source>
</evidence>
<dbReference type="Pfam" id="PF03663">
    <property type="entry name" value="Glyco_hydro_76"/>
    <property type="match status" value="1"/>
</dbReference>
<protein>
    <submittedName>
        <fullName evidence="2">Hydrolase</fullName>
    </submittedName>
</protein>
<feature type="signal peptide" evidence="1">
    <location>
        <begin position="1"/>
        <end position="19"/>
    </location>
</feature>
<proteinExistence type="predicted"/>
<dbReference type="InterPro" id="IPR008928">
    <property type="entry name" value="6-hairpin_glycosidase_sf"/>
</dbReference>
<evidence type="ECO:0000313" key="3">
    <source>
        <dbReference type="Proteomes" id="UP000616346"/>
    </source>
</evidence>
<dbReference type="PIRSF" id="PIRSF021505">
    <property type="entry name" value="O_gly_hdrol"/>
    <property type="match status" value="1"/>
</dbReference>
<dbReference type="InterPro" id="IPR005198">
    <property type="entry name" value="Glyco_hydro_76"/>
</dbReference>
<dbReference type="PANTHER" id="PTHR47791">
    <property type="entry name" value="MEIOTICALLY UP-REGULATED GENE 191 PROTEIN"/>
    <property type="match status" value="1"/>
</dbReference>
<dbReference type="PANTHER" id="PTHR47791:SF4">
    <property type="entry name" value="(PUTATIVE SECRETED PROTEIN)-RELATED"/>
    <property type="match status" value="1"/>
</dbReference>
<dbReference type="GO" id="GO:0016787">
    <property type="term" value="F:hydrolase activity"/>
    <property type="evidence" value="ECO:0007669"/>
    <property type="project" value="UniProtKB-KW"/>
</dbReference>
<keyword evidence="3" id="KW-1185">Reference proteome</keyword>
<keyword evidence="1" id="KW-0732">Signal</keyword>
<dbReference type="SUPFAM" id="SSF48208">
    <property type="entry name" value="Six-hairpin glycosidases"/>
    <property type="match status" value="1"/>
</dbReference>
<reference evidence="2 3" key="1">
    <citation type="submission" date="2020-08" db="EMBL/GenBank/DDBJ databases">
        <title>A Genomic Blueprint of the Chicken Gut Microbiome.</title>
        <authorList>
            <person name="Gilroy R."/>
            <person name="Ravi A."/>
            <person name="Getino M."/>
            <person name="Pursley I."/>
            <person name="Horton D.L."/>
            <person name="Alikhan N.-F."/>
            <person name="Baker D."/>
            <person name="Gharbi K."/>
            <person name="Hall N."/>
            <person name="Watson M."/>
            <person name="Adriaenssens E.M."/>
            <person name="Foster-Nyarko E."/>
            <person name="Jarju S."/>
            <person name="Secka A."/>
            <person name="Antonio M."/>
            <person name="Oren A."/>
            <person name="Chaudhuri R."/>
            <person name="La Ragione R.M."/>
            <person name="Hildebrand F."/>
            <person name="Pallen M.J."/>
        </authorList>
    </citation>
    <scope>NUCLEOTIDE SEQUENCE [LARGE SCALE GENOMIC DNA]</scope>
    <source>
        <strain evidence="2 3">Sa1YUN3</strain>
    </source>
</reference>
<dbReference type="EMBL" id="JACSPQ010000017">
    <property type="protein sequence ID" value="MBD8002921.1"/>
    <property type="molecule type" value="Genomic_DNA"/>
</dbReference>
<comment type="caution">
    <text evidence="2">The sequence shown here is derived from an EMBL/GenBank/DDBJ whole genome shotgun (WGS) entry which is preliminary data.</text>
</comment>
<accession>A0ABR8VE75</accession>
<evidence type="ECO:0000313" key="2">
    <source>
        <dbReference type="EMBL" id="MBD8002921.1"/>
    </source>
</evidence>
<feature type="chain" id="PRO_5045364991" evidence="1">
    <location>
        <begin position="20"/>
        <end position="389"/>
    </location>
</feature>
<keyword evidence="2" id="KW-0378">Hydrolase</keyword>
<gene>
    <name evidence="2" type="ORF">H9626_11990</name>
</gene>
<dbReference type="InterPro" id="IPR053169">
    <property type="entry name" value="MUG_Protein"/>
</dbReference>
<dbReference type="RefSeq" id="WP_191710601.1">
    <property type="nucleotide sequence ID" value="NZ_JACSPQ010000017.1"/>
</dbReference>
<name>A0ABR8VE75_9BACT</name>
<sequence>MKKASFCFLFTILPLLLSARQYGGNLFFQRADSLLNTILTLYQVPKYGLLMETYPRNPKQQITYTANSDANLTQQEVSFLWPYSAMVSGCVSMYKISKADKYKKLMDKQIKPGLDLYWDNTRKPACYQSYPTFAGKNDRYYDDNDWIALDCCDYYEATGKQEYLDKAIALHRYIYSGWSDELGGGIYWCEQKRTSKNTCSNAPATVLCLKLYKLTKDEKYLKQAEETYEWTKKNLRDPEDFVYWDNISLEGQIGYAKYTYNSGQMIQAGVLLYQITGKEAYLQDAQQTAKGAYEYFCRLQQTPKGEMRFYPDSPWFNVILFRGLKALYQTDHNPTYIKAMIDNADFAWRWTRDSNGLFSNDWSGNKSNQFKSLLENACMVELFAEISEL</sequence>
<dbReference type="InterPro" id="IPR014512">
    <property type="entry name" value="O_gly_hydro"/>
</dbReference>
<dbReference type="Proteomes" id="UP000616346">
    <property type="component" value="Unassembled WGS sequence"/>
</dbReference>
<dbReference type="Gene3D" id="1.50.10.20">
    <property type="match status" value="1"/>
</dbReference>
<organism evidence="2 3">
    <name type="scientific">Phocaeicola faecium</name>
    <dbReference type="NCBI Taxonomy" id="2762213"/>
    <lineage>
        <taxon>Bacteria</taxon>
        <taxon>Pseudomonadati</taxon>
        <taxon>Bacteroidota</taxon>
        <taxon>Bacteroidia</taxon>
        <taxon>Bacteroidales</taxon>
        <taxon>Bacteroidaceae</taxon>
        <taxon>Phocaeicola</taxon>
    </lineage>
</organism>